<protein>
    <submittedName>
        <fullName evidence="6">Lap-2</fullName>
    </submittedName>
</protein>
<dbReference type="PRINTS" id="PR00481">
    <property type="entry name" value="LAMNOPPTDASE"/>
</dbReference>
<accession>A0A7J7KD64</accession>
<proteinExistence type="inferred from homology"/>
<gene>
    <name evidence="6" type="ORF">EB796_005902</name>
</gene>
<sequence length="522" mass="55612">MATYDPPTLAVTTNTADASYDSVVVVTDSTDKLTGTLSNLKTIVDNYISVDPSGSSSVVLIVSDAVSGSKLIYSPTGPLNRDQDDVRRIYDAADTGIKRALAAGSTKPLLVRPPDAVFVDADRCALLGALHALYTPLEIREARPSDSKKATDLGWWYATDSVAANNLITLVEGLEAGRYASRDIGGSDPERMAPPRVAEYVESLFSDADSAVTVTITQGHATFEADYPLLAAVNRACKDIPRHQGRIIWLTYQGEGTIDKTLLLVGKGICYDTGGADIKAGGVMAGMHRDKCGAASVAGFFRILDKLRPKGIRVQGAMAMVRNSVGSQCYVADEIITSRAGCRVRVGNTDAEGRMAMTDVLCAMKERALDTETNPDATISTWATLTGHVIIAHGDQYSAVLGNGPACDANIPQDLITNGIDMADPCQLSTIMREDYDFAKGKSEYEDVLQCNNEPSSKTPRGHQFPAAFMILASGLDQYGKQSATPLKYVHVDVAGSAGPFPGIPTGAPLLAFAKTYIIDRL</sequence>
<name>A0A7J7KD64_BUGNE</name>
<keyword evidence="7" id="KW-1185">Reference proteome</keyword>
<dbReference type="SUPFAM" id="SSF53187">
    <property type="entry name" value="Zn-dependent exopeptidases"/>
    <property type="match status" value="1"/>
</dbReference>
<dbReference type="GO" id="GO:0006508">
    <property type="term" value="P:proteolysis"/>
    <property type="evidence" value="ECO:0007669"/>
    <property type="project" value="UniProtKB-KW"/>
</dbReference>
<reference evidence="6" key="1">
    <citation type="submission" date="2020-06" db="EMBL/GenBank/DDBJ databases">
        <title>Draft genome of Bugula neritina, a colonial animal packing powerful symbionts and potential medicines.</title>
        <authorList>
            <person name="Rayko M."/>
        </authorList>
    </citation>
    <scope>NUCLEOTIDE SEQUENCE [LARGE SCALE GENOMIC DNA]</scope>
    <source>
        <strain evidence="6">Kwan_BN1</strain>
    </source>
</reference>
<evidence type="ECO:0000313" key="6">
    <source>
        <dbReference type="EMBL" id="KAF6035801.1"/>
    </source>
</evidence>
<evidence type="ECO:0000256" key="4">
    <source>
        <dbReference type="ARBA" id="ARBA00022801"/>
    </source>
</evidence>
<dbReference type="InterPro" id="IPR011356">
    <property type="entry name" value="Leucine_aapep/pepB"/>
</dbReference>
<evidence type="ECO:0000256" key="2">
    <source>
        <dbReference type="ARBA" id="ARBA00022438"/>
    </source>
</evidence>
<dbReference type="OrthoDB" id="10041421at2759"/>
<keyword evidence="2" id="KW-0031">Aminopeptidase</keyword>
<keyword evidence="3" id="KW-0645">Protease</keyword>
<evidence type="ECO:0000259" key="5">
    <source>
        <dbReference type="PROSITE" id="PS00631"/>
    </source>
</evidence>
<dbReference type="Gene3D" id="3.40.630.10">
    <property type="entry name" value="Zn peptidases"/>
    <property type="match status" value="1"/>
</dbReference>
<dbReference type="GO" id="GO:0070006">
    <property type="term" value="F:metalloaminopeptidase activity"/>
    <property type="evidence" value="ECO:0007669"/>
    <property type="project" value="InterPro"/>
</dbReference>
<dbReference type="GO" id="GO:0030145">
    <property type="term" value="F:manganese ion binding"/>
    <property type="evidence" value="ECO:0007669"/>
    <property type="project" value="InterPro"/>
</dbReference>
<dbReference type="InterPro" id="IPR000819">
    <property type="entry name" value="Peptidase_M17_C"/>
</dbReference>
<dbReference type="Proteomes" id="UP000593567">
    <property type="component" value="Unassembled WGS sequence"/>
</dbReference>
<comment type="caution">
    <text evidence="6">The sequence shown here is derived from an EMBL/GenBank/DDBJ whole genome shotgun (WGS) entry which is preliminary data.</text>
</comment>
<dbReference type="PANTHER" id="PTHR11963">
    <property type="entry name" value="LEUCINE AMINOPEPTIDASE-RELATED"/>
    <property type="match status" value="1"/>
</dbReference>
<evidence type="ECO:0000256" key="3">
    <source>
        <dbReference type="ARBA" id="ARBA00022670"/>
    </source>
</evidence>
<feature type="domain" description="Cytosol aminopeptidase" evidence="5">
    <location>
        <begin position="348"/>
        <end position="355"/>
    </location>
</feature>
<dbReference type="AlphaFoldDB" id="A0A7J7KD64"/>
<comment type="similarity">
    <text evidence="1">Belongs to the peptidase M17 family.</text>
</comment>
<dbReference type="Pfam" id="PF00883">
    <property type="entry name" value="Peptidase_M17"/>
    <property type="match status" value="1"/>
</dbReference>
<dbReference type="GO" id="GO:0005737">
    <property type="term" value="C:cytoplasm"/>
    <property type="evidence" value="ECO:0007669"/>
    <property type="project" value="InterPro"/>
</dbReference>
<dbReference type="PANTHER" id="PTHR11963:SF48">
    <property type="entry name" value="DIPEPTIDASE B, ISOFORM A"/>
    <property type="match status" value="1"/>
</dbReference>
<dbReference type="PROSITE" id="PS00631">
    <property type="entry name" value="CYTOSOL_AP"/>
    <property type="match status" value="1"/>
</dbReference>
<evidence type="ECO:0000313" key="7">
    <source>
        <dbReference type="Proteomes" id="UP000593567"/>
    </source>
</evidence>
<dbReference type="EMBL" id="VXIV02000828">
    <property type="protein sequence ID" value="KAF6035801.1"/>
    <property type="molecule type" value="Genomic_DNA"/>
</dbReference>
<evidence type="ECO:0000256" key="1">
    <source>
        <dbReference type="ARBA" id="ARBA00009528"/>
    </source>
</evidence>
<keyword evidence="4" id="KW-0378">Hydrolase</keyword>
<organism evidence="6 7">
    <name type="scientific">Bugula neritina</name>
    <name type="common">Brown bryozoan</name>
    <name type="synonym">Sertularia neritina</name>
    <dbReference type="NCBI Taxonomy" id="10212"/>
    <lineage>
        <taxon>Eukaryota</taxon>
        <taxon>Metazoa</taxon>
        <taxon>Spiralia</taxon>
        <taxon>Lophotrochozoa</taxon>
        <taxon>Bryozoa</taxon>
        <taxon>Gymnolaemata</taxon>
        <taxon>Cheilostomatida</taxon>
        <taxon>Flustrina</taxon>
        <taxon>Buguloidea</taxon>
        <taxon>Bugulidae</taxon>
        <taxon>Bugula</taxon>
    </lineage>
</organism>